<evidence type="ECO:0000256" key="2">
    <source>
        <dbReference type="ARBA" id="ARBA00009881"/>
    </source>
</evidence>
<dbReference type="STRING" id="1437874.CSPHI_11535"/>
<keyword evidence="11" id="KW-1185">Reference proteome</keyword>
<evidence type="ECO:0000313" key="10">
    <source>
        <dbReference type="EMBL" id="APT91490.1"/>
    </source>
</evidence>
<accession>A0A1L7D088</accession>
<evidence type="ECO:0000256" key="9">
    <source>
        <dbReference type="ARBA" id="ARBA00049401"/>
    </source>
</evidence>
<dbReference type="PANTHER" id="PTHR42747:SF3">
    <property type="entry name" value="NITRONATE MONOOXYGENASE-RELATED"/>
    <property type="match status" value="1"/>
</dbReference>
<dbReference type="CDD" id="cd04730">
    <property type="entry name" value="NPD_like"/>
    <property type="match status" value="1"/>
</dbReference>
<dbReference type="SUPFAM" id="SSF51412">
    <property type="entry name" value="Inosine monophosphate dehydrogenase (IMPDH)"/>
    <property type="match status" value="1"/>
</dbReference>
<dbReference type="InterPro" id="IPR013785">
    <property type="entry name" value="Aldolase_TIM"/>
</dbReference>
<dbReference type="GO" id="GO:0018580">
    <property type="term" value="F:nitronate monooxygenase activity"/>
    <property type="evidence" value="ECO:0007669"/>
    <property type="project" value="InterPro"/>
</dbReference>
<comment type="cofactor">
    <cofactor evidence="1">
        <name>FMN</name>
        <dbReference type="ChEBI" id="CHEBI:58210"/>
    </cofactor>
</comment>
<dbReference type="OrthoDB" id="9778912at2"/>
<dbReference type="RefSeq" id="WP_075693345.1">
    <property type="nucleotide sequence ID" value="NZ_CP009248.1"/>
</dbReference>
<gene>
    <name evidence="10" type="ORF">CSPHI_11535</name>
</gene>
<dbReference type="Proteomes" id="UP000185469">
    <property type="component" value="Chromosome"/>
</dbReference>
<protein>
    <recommendedName>
        <fullName evidence="8">Propionate 3-nitronate monooxygenase</fullName>
    </recommendedName>
</protein>
<evidence type="ECO:0000256" key="6">
    <source>
        <dbReference type="ARBA" id="ARBA00023002"/>
    </source>
</evidence>
<dbReference type="InterPro" id="IPR004136">
    <property type="entry name" value="NMO"/>
</dbReference>
<sequence length="355" mass="35095">MTRDIPLPELPIVLAPMAGGPSTPELTAAVSAAGGLGLLAGGYLAPEELSRRIDAVAAATDRDFGVNIFHPTPAPEAPPAAAAAAEWSAHRARLAAAFPDAALPATPHADDDGYAAKLEIARAAPAHCRWVSFAFGHPAAAEIDRLQAAGKAVALGATTLAGVRAAVAAGADAVVVQGIGAGGHRATVAGVDDPGADDPATAPGPAGLVAAAAAAAGEVPVIAAGGVAGPADVARLRAAGAAAVQVGTLFLTAEEAGTKPAHVAALLRLRGRPTTLTRAFSGRWARSIANEVTDRIPEAPALYPQLHHLSSPMRAAAAAAGDPERLNLWAGSGFAACRVAPAAEILAGLLPEAGR</sequence>
<proteinExistence type="inferred from homology"/>
<evidence type="ECO:0000256" key="8">
    <source>
        <dbReference type="ARBA" id="ARBA00031155"/>
    </source>
</evidence>
<evidence type="ECO:0000256" key="3">
    <source>
        <dbReference type="ARBA" id="ARBA00022575"/>
    </source>
</evidence>
<dbReference type="Pfam" id="PF03060">
    <property type="entry name" value="NMO"/>
    <property type="match status" value="1"/>
</dbReference>
<evidence type="ECO:0000256" key="7">
    <source>
        <dbReference type="ARBA" id="ARBA00023033"/>
    </source>
</evidence>
<dbReference type="PANTHER" id="PTHR42747">
    <property type="entry name" value="NITRONATE MONOOXYGENASE-RELATED"/>
    <property type="match status" value="1"/>
</dbReference>
<evidence type="ECO:0000256" key="1">
    <source>
        <dbReference type="ARBA" id="ARBA00001917"/>
    </source>
</evidence>
<dbReference type="GO" id="GO:0009636">
    <property type="term" value="P:response to toxic substance"/>
    <property type="evidence" value="ECO:0007669"/>
    <property type="project" value="UniProtKB-KW"/>
</dbReference>
<keyword evidence="7" id="KW-0503">Monooxygenase</keyword>
<organism evidence="10 11">
    <name type="scientific">Corynebacterium sphenisci DSM 44792</name>
    <dbReference type="NCBI Taxonomy" id="1437874"/>
    <lineage>
        <taxon>Bacteria</taxon>
        <taxon>Bacillati</taxon>
        <taxon>Actinomycetota</taxon>
        <taxon>Actinomycetes</taxon>
        <taxon>Mycobacteriales</taxon>
        <taxon>Corynebacteriaceae</taxon>
        <taxon>Corynebacterium</taxon>
    </lineage>
</organism>
<evidence type="ECO:0000256" key="4">
    <source>
        <dbReference type="ARBA" id="ARBA00022630"/>
    </source>
</evidence>
<evidence type="ECO:0000313" key="11">
    <source>
        <dbReference type="Proteomes" id="UP000185469"/>
    </source>
</evidence>
<comment type="similarity">
    <text evidence="2">Belongs to the nitronate monooxygenase family. NMO class I subfamily.</text>
</comment>
<dbReference type="KEGG" id="csph:CSPHI_11535"/>
<evidence type="ECO:0000256" key="5">
    <source>
        <dbReference type="ARBA" id="ARBA00022643"/>
    </source>
</evidence>
<comment type="catalytic activity">
    <reaction evidence="9">
        <text>3 propionate 3-nitronate + 3 O2 + H2O = 3 3-oxopropanoate + 2 nitrate + nitrite + H2O2 + 3 H(+)</text>
        <dbReference type="Rhea" id="RHEA:57332"/>
        <dbReference type="ChEBI" id="CHEBI:15377"/>
        <dbReference type="ChEBI" id="CHEBI:15378"/>
        <dbReference type="ChEBI" id="CHEBI:15379"/>
        <dbReference type="ChEBI" id="CHEBI:16240"/>
        <dbReference type="ChEBI" id="CHEBI:16301"/>
        <dbReference type="ChEBI" id="CHEBI:17632"/>
        <dbReference type="ChEBI" id="CHEBI:33190"/>
        <dbReference type="ChEBI" id="CHEBI:136067"/>
    </reaction>
</comment>
<keyword evidence="3" id="KW-0216">Detoxification</keyword>
<keyword evidence="4" id="KW-0285">Flavoprotein</keyword>
<reference evidence="10 11" key="1">
    <citation type="submission" date="2014-08" db="EMBL/GenBank/DDBJ databases">
        <title>Complete genome sequence of Corynebacterium sphenisci CECT 5990(T) (=DSM 44792(T)), isolated from healthy wild penguins.</title>
        <authorList>
            <person name="Ruckert C."/>
            <person name="Albersmeier A."/>
            <person name="Winkler A."/>
            <person name="Kalinowski J."/>
        </authorList>
    </citation>
    <scope>NUCLEOTIDE SEQUENCE [LARGE SCALE GENOMIC DNA]</scope>
    <source>
        <strain evidence="10 11">DSM 44792</strain>
    </source>
</reference>
<dbReference type="AlphaFoldDB" id="A0A1L7D088"/>
<name>A0A1L7D088_9CORY</name>
<keyword evidence="6" id="KW-0560">Oxidoreductase</keyword>
<dbReference type="Gene3D" id="3.20.20.70">
    <property type="entry name" value="Aldolase class I"/>
    <property type="match status" value="1"/>
</dbReference>
<dbReference type="EMBL" id="CP009248">
    <property type="protein sequence ID" value="APT91490.1"/>
    <property type="molecule type" value="Genomic_DNA"/>
</dbReference>
<keyword evidence="5" id="KW-0288">FMN</keyword>